<proteinExistence type="predicted"/>
<keyword evidence="3" id="KW-1185">Reference proteome</keyword>
<comment type="caution">
    <text evidence="2">The sequence shown here is derived from an EMBL/GenBank/DDBJ whole genome shotgun (WGS) entry which is preliminary data.</text>
</comment>
<dbReference type="EMBL" id="JAGKHQ010000001">
    <property type="protein sequence ID" value="KAG7524238.1"/>
    <property type="molecule type" value="Genomic_DNA"/>
</dbReference>
<dbReference type="Proteomes" id="UP000693946">
    <property type="component" value="Linkage Group LG1"/>
</dbReference>
<evidence type="ECO:0000256" key="1">
    <source>
        <dbReference type="SAM" id="MobiDB-lite"/>
    </source>
</evidence>
<sequence length="113" mass="12656">MRGRKGRQAPELRQNRSRTRRVGAADSLMLLLDSTTSADIDQHNEEAKIFQPSYTIEVEKSGGGGQKLTVSKRARSSLRSLRAESLWIKKCPDMLQLLKIDISTKDNPEDAVC</sequence>
<evidence type="ECO:0000313" key="3">
    <source>
        <dbReference type="Proteomes" id="UP000693946"/>
    </source>
</evidence>
<accession>A0AAV6T546</accession>
<organism evidence="2 3">
    <name type="scientific">Solea senegalensis</name>
    <name type="common">Senegalese sole</name>
    <dbReference type="NCBI Taxonomy" id="28829"/>
    <lineage>
        <taxon>Eukaryota</taxon>
        <taxon>Metazoa</taxon>
        <taxon>Chordata</taxon>
        <taxon>Craniata</taxon>
        <taxon>Vertebrata</taxon>
        <taxon>Euteleostomi</taxon>
        <taxon>Actinopterygii</taxon>
        <taxon>Neopterygii</taxon>
        <taxon>Teleostei</taxon>
        <taxon>Neoteleostei</taxon>
        <taxon>Acanthomorphata</taxon>
        <taxon>Carangaria</taxon>
        <taxon>Pleuronectiformes</taxon>
        <taxon>Pleuronectoidei</taxon>
        <taxon>Soleidae</taxon>
        <taxon>Solea</taxon>
    </lineage>
</organism>
<feature type="region of interest" description="Disordered" evidence="1">
    <location>
        <begin position="1"/>
        <end position="20"/>
    </location>
</feature>
<reference evidence="2 3" key="1">
    <citation type="journal article" date="2021" name="Sci. Rep.">
        <title>Chromosome anchoring in Senegalese sole (Solea senegalensis) reveals sex-associated markers and genome rearrangements in flatfish.</title>
        <authorList>
            <person name="Guerrero-Cozar I."/>
            <person name="Gomez-Garrido J."/>
            <person name="Berbel C."/>
            <person name="Martinez-Blanch J.F."/>
            <person name="Alioto T."/>
            <person name="Claros M.G."/>
            <person name="Gagnaire P.A."/>
            <person name="Manchado M."/>
        </authorList>
    </citation>
    <scope>NUCLEOTIDE SEQUENCE [LARGE SCALE GENOMIC DNA]</scope>
    <source>
        <strain evidence="2">Sse05_10M</strain>
    </source>
</reference>
<protein>
    <submittedName>
        <fullName evidence="2">Uncharacterized protein</fullName>
    </submittedName>
</protein>
<reference evidence="2" key="2">
    <citation type="submission" date="2021-03" db="EMBL/GenBank/DDBJ databases">
        <authorList>
            <person name="Guerrero-Cozar I."/>
            <person name="Gomez-Garrido J."/>
            <person name="Berbel C."/>
            <person name="Martinez-Blanch J.F."/>
            <person name="Alioto T."/>
            <person name="Claros M.G."/>
            <person name="Gagnaire P.A."/>
            <person name="Manchado M."/>
        </authorList>
    </citation>
    <scope>NUCLEOTIDE SEQUENCE</scope>
    <source>
        <strain evidence="2">Sse05_10M</strain>
        <tissue evidence="2">Blood</tissue>
    </source>
</reference>
<gene>
    <name evidence="2" type="ORF">JOB18_009104</name>
</gene>
<evidence type="ECO:0000313" key="2">
    <source>
        <dbReference type="EMBL" id="KAG7524238.1"/>
    </source>
</evidence>
<name>A0AAV6T546_SOLSE</name>
<dbReference type="AlphaFoldDB" id="A0AAV6T546"/>
<dbReference type="EMBL" id="JAGKHQ010000001">
    <property type="protein sequence ID" value="KAG7524239.1"/>
    <property type="molecule type" value="Genomic_DNA"/>
</dbReference>